<dbReference type="Proteomes" id="UP001293791">
    <property type="component" value="Unassembled WGS sequence"/>
</dbReference>
<sequence>MKPKKSLIAWIAKAYKPLFDGTFFEQSVYKDYLYPKLIVTKLLLKVALILYIYISIDEMVTSTQRWKEFRSPYSVMLRYYRVMHCTEFQGLLLDIGLTEDNFLFQYLGNVAQKDLQHIKEVVPKDDCLVDMVEWDVKFRPYFRHGIYDQYHKYDELKAWLKSIKYHKSHSNMIETRFKFLQAAHCFRILMKNANQEASGIPRYADKLQKIIKVLLEYEKEIDEFFSLIEDENNFIAKSILQREKYVATTLKITLLDVDLAFRYDKELCLSPFYKELMARFVVWEFYLSQATNLSQTESYEMSTSFDYYQKCKKNLDNVRAACQNQSLN</sequence>
<evidence type="ECO:0000313" key="1">
    <source>
        <dbReference type="EMBL" id="MDZ5761962.1"/>
    </source>
</evidence>
<evidence type="ECO:0000313" key="2">
    <source>
        <dbReference type="Proteomes" id="UP001293791"/>
    </source>
</evidence>
<accession>A0ABU5L7E0</accession>
<organism evidence="1 2">
    <name type="scientific">Candidatus Cyrtobacter comes</name>
    <dbReference type="NCBI Taxonomy" id="675776"/>
    <lineage>
        <taxon>Bacteria</taxon>
        <taxon>Pseudomonadati</taxon>
        <taxon>Pseudomonadota</taxon>
        <taxon>Alphaproteobacteria</taxon>
        <taxon>Rickettsiales</taxon>
        <taxon>Candidatus Midichloriaceae</taxon>
        <taxon>Candidatus Cyrtobacter</taxon>
    </lineage>
</organism>
<protein>
    <submittedName>
        <fullName evidence="1">Uncharacterized protein</fullName>
    </submittedName>
</protein>
<dbReference type="EMBL" id="JARGYT010000012">
    <property type="protein sequence ID" value="MDZ5761962.1"/>
    <property type="molecule type" value="Genomic_DNA"/>
</dbReference>
<reference evidence="1 2" key="1">
    <citation type="submission" date="2023-02" db="EMBL/GenBank/DDBJ databases">
        <title>Host association and intracellularity evolved multiple times independently in the Rickettsiales.</title>
        <authorList>
            <person name="Castelli M."/>
            <person name="Nardi T."/>
            <person name="Gammuto L."/>
            <person name="Bellinzona G."/>
            <person name="Sabaneyeva E."/>
            <person name="Potekhin A."/>
            <person name="Serra V."/>
            <person name="Petroni G."/>
            <person name="Sassera D."/>
        </authorList>
    </citation>
    <scope>NUCLEOTIDE SEQUENCE [LARGE SCALE GENOMIC DNA]</scope>
    <source>
        <strain evidence="1 2">BOD18</strain>
    </source>
</reference>
<name>A0ABU5L7E0_9RICK</name>
<comment type="caution">
    <text evidence="1">The sequence shown here is derived from an EMBL/GenBank/DDBJ whole genome shotgun (WGS) entry which is preliminary data.</text>
</comment>
<keyword evidence="2" id="KW-1185">Reference proteome</keyword>
<proteinExistence type="predicted"/>
<gene>
    <name evidence="1" type="ORF">Cyrtocomes_00326</name>
</gene>
<dbReference type="RefSeq" id="WP_322497460.1">
    <property type="nucleotide sequence ID" value="NZ_JARGYT010000012.1"/>
</dbReference>